<keyword evidence="3" id="KW-0408">Iron</keyword>
<evidence type="ECO:0000256" key="3">
    <source>
        <dbReference type="ARBA" id="ARBA00023004"/>
    </source>
</evidence>
<comment type="similarity">
    <text evidence="4">Belongs to the cyclic nucleotide phosphodiesterase class-III family.</text>
</comment>
<evidence type="ECO:0000256" key="2">
    <source>
        <dbReference type="ARBA" id="ARBA00022801"/>
    </source>
</evidence>
<dbReference type="Proteomes" id="UP001161409">
    <property type="component" value="Unassembled WGS sequence"/>
</dbReference>
<keyword evidence="1" id="KW-0479">Metal-binding</keyword>
<keyword evidence="7" id="KW-1185">Reference proteome</keyword>
<dbReference type="Gene3D" id="3.60.21.40">
    <property type="entry name" value="GpdQ, catalytic alpha/beta sandwich domain"/>
    <property type="match status" value="1"/>
</dbReference>
<dbReference type="Pfam" id="PF00149">
    <property type="entry name" value="Metallophos"/>
    <property type="match status" value="1"/>
</dbReference>
<dbReference type="SUPFAM" id="SSF56300">
    <property type="entry name" value="Metallo-dependent phosphatases"/>
    <property type="match status" value="1"/>
</dbReference>
<comment type="caution">
    <text evidence="6">The sequence shown here is derived from an EMBL/GenBank/DDBJ whole genome shotgun (WGS) entry which is preliminary data.</text>
</comment>
<reference evidence="6" key="1">
    <citation type="journal article" date="2014" name="Int. J. Syst. Evol. Microbiol.">
        <title>Complete genome of a new Firmicutes species belonging to the dominant human colonic microbiota ('Ruminococcus bicirculans') reveals two chromosomes and a selective capacity to utilize plant glucans.</title>
        <authorList>
            <consortium name="NISC Comparative Sequencing Program"/>
            <person name="Wegmann U."/>
            <person name="Louis P."/>
            <person name="Goesmann A."/>
            <person name="Henrissat B."/>
            <person name="Duncan S.H."/>
            <person name="Flint H.J."/>
        </authorList>
    </citation>
    <scope>NUCLEOTIDE SEQUENCE</scope>
    <source>
        <strain evidence="6">NBRC 103408</strain>
    </source>
</reference>
<dbReference type="Gene3D" id="3.30.750.180">
    <property type="entry name" value="GpdQ, beta-strand dimerisation domain"/>
    <property type="match status" value="1"/>
</dbReference>
<dbReference type="InterPro" id="IPR026575">
    <property type="entry name" value="GpdQ/CpdA-like"/>
</dbReference>
<dbReference type="InterPro" id="IPR050884">
    <property type="entry name" value="CNP_phosphodiesterase-III"/>
</dbReference>
<dbReference type="InterPro" id="IPR029052">
    <property type="entry name" value="Metallo-depent_PP-like"/>
</dbReference>
<dbReference type="EMBL" id="BSNF01000008">
    <property type="protein sequence ID" value="GLQ07544.1"/>
    <property type="molecule type" value="Genomic_DNA"/>
</dbReference>
<dbReference type="RefSeq" id="WP_169561611.1">
    <property type="nucleotide sequence ID" value="NZ_BSNF01000008.1"/>
</dbReference>
<dbReference type="PANTHER" id="PTHR42988:SF2">
    <property type="entry name" value="CYCLIC NUCLEOTIDE PHOSPHODIESTERASE CBUA0032-RELATED"/>
    <property type="match status" value="1"/>
</dbReference>
<evidence type="ECO:0000313" key="7">
    <source>
        <dbReference type="Proteomes" id="UP001161409"/>
    </source>
</evidence>
<evidence type="ECO:0000313" key="6">
    <source>
        <dbReference type="EMBL" id="GLQ07544.1"/>
    </source>
</evidence>
<evidence type="ECO:0000256" key="1">
    <source>
        <dbReference type="ARBA" id="ARBA00022723"/>
    </source>
</evidence>
<name>A0ABQ5U6J7_9PROT</name>
<sequence>MIIAQMSDPHISVRGSEFDNLYHTADRLDAALAHVNALSVRPDLIMMTGDLVDAGSAEEYQNLKASIDKSDIPVYLGIGNHDCRDTIRTVFTDADYMPKEGFLQYVVETPHINAIMLDTNIPQYPGGILCRERLDWLDATLSANPDKPTLIFMHHPPFDTGIRAMDQMSLQDRDSFGAVIEKHSNITRIFCGHLHRPIQAAFHGTCAQVCPSTSHQILLHLEESERLATVAEPPAYLLHMLNSDKRDVVTHMEYVKDYPMIWELEGDLY</sequence>
<evidence type="ECO:0000259" key="5">
    <source>
        <dbReference type="Pfam" id="PF00149"/>
    </source>
</evidence>
<gene>
    <name evidence="6" type="primary">cpdA_2</name>
    <name evidence="6" type="ORF">GCM10007924_27650</name>
</gene>
<dbReference type="InterPro" id="IPR042281">
    <property type="entry name" value="GpdQ_beta-strand"/>
</dbReference>
<dbReference type="PANTHER" id="PTHR42988">
    <property type="entry name" value="PHOSPHOHYDROLASE"/>
    <property type="match status" value="1"/>
</dbReference>
<keyword evidence="2" id="KW-0378">Hydrolase</keyword>
<dbReference type="InterPro" id="IPR042283">
    <property type="entry name" value="GpdQ_catalytic"/>
</dbReference>
<proteinExistence type="inferred from homology"/>
<dbReference type="CDD" id="cd07402">
    <property type="entry name" value="MPP_GpdQ"/>
    <property type="match status" value="1"/>
</dbReference>
<reference evidence="6" key="2">
    <citation type="submission" date="2023-01" db="EMBL/GenBank/DDBJ databases">
        <title>Draft genome sequence of Sneathiella chinensis strain NBRC 103408.</title>
        <authorList>
            <person name="Sun Q."/>
            <person name="Mori K."/>
        </authorList>
    </citation>
    <scope>NUCLEOTIDE SEQUENCE</scope>
    <source>
        <strain evidence="6">NBRC 103408</strain>
    </source>
</reference>
<accession>A0ABQ5U6J7</accession>
<evidence type="ECO:0000256" key="4">
    <source>
        <dbReference type="ARBA" id="ARBA00025742"/>
    </source>
</evidence>
<organism evidence="6 7">
    <name type="scientific">Sneathiella chinensis</name>
    <dbReference type="NCBI Taxonomy" id="349750"/>
    <lineage>
        <taxon>Bacteria</taxon>
        <taxon>Pseudomonadati</taxon>
        <taxon>Pseudomonadota</taxon>
        <taxon>Alphaproteobacteria</taxon>
        <taxon>Sneathiellales</taxon>
        <taxon>Sneathiellaceae</taxon>
        <taxon>Sneathiella</taxon>
    </lineage>
</organism>
<feature type="domain" description="Calcineurin-like phosphoesterase" evidence="5">
    <location>
        <begin position="2"/>
        <end position="197"/>
    </location>
</feature>
<protein>
    <submittedName>
        <fullName evidence="6">3',5'-cyclic adenosine monophosphate phosphodiesterase CpdA</fullName>
    </submittedName>
</protein>
<dbReference type="InterPro" id="IPR004843">
    <property type="entry name" value="Calcineurin-like_PHP"/>
</dbReference>